<feature type="signal peptide" evidence="1">
    <location>
        <begin position="1"/>
        <end position="20"/>
    </location>
</feature>
<organism evidence="2 3">
    <name type="scientific">Sphingobacterium oryzagri</name>
    <dbReference type="NCBI Taxonomy" id="3025669"/>
    <lineage>
        <taxon>Bacteria</taxon>
        <taxon>Pseudomonadati</taxon>
        <taxon>Bacteroidota</taxon>
        <taxon>Sphingobacteriia</taxon>
        <taxon>Sphingobacteriales</taxon>
        <taxon>Sphingobacteriaceae</taxon>
        <taxon>Sphingobacterium</taxon>
    </lineage>
</organism>
<dbReference type="RefSeq" id="WP_274266052.1">
    <property type="nucleotide sequence ID" value="NZ_CP117880.1"/>
</dbReference>
<keyword evidence="1" id="KW-0732">Signal</keyword>
<gene>
    <name evidence="2" type="ORF">PQ465_13510</name>
</gene>
<feature type="chain" id="PRO_5046801505" description="Lipoprotein" evidence="1">
    <location>
        <begin position="21"/>
        <end position="308"/>
    </location>
</feature>
<accession>A0ABY7WCV4</accession>
<dbReference type="Proteomes" id="UP001221558">
    <property type="component" value="Chromosome"/>
</dbReference>
<name>A0ABY7WCV4_9SPHI</name>
<dbReference type="EMBL" id="CP117880">
    <property type="protein sequence ID" value="WDF67322.1"/>
    <property type="molecule type" value="Genomic_DNA"/>
</dbReference>
<evidence type="ECO:0000256" key="1">
    <source>
        <dbReference type="SAM" id="SignalP"/>
    </source>
</evidence>
<dbReference type="PROSITE" id="PS51257">
    <property type="entry name" value="PROKAR_LIPOPROTEIN"/>
    <property type="match status" value="1"/>
</dbReference>
<evidence type="ECO:0000313" key="2">
    <source>
        <dbReference type="EMBL" id="WDF67322.1"/>
    </source>
</evidence>
<sequence>MKRFNYIIAIYLAACFLWTACENKEEAIQPQEDPRSSYFQPAPDATDPASVLRRRFKDEEKSYLLFNDTLQHRSLGVDYHGDAQFFTETVNIGYRLGGSVEGTAIYNYGLFSSLQEKEAAVDFLKSYVLVDLVDVLRPYSWLLINDISYIDPLTGMPSTASIIVGERCIAVGLTDLQYLSAQEKTDLGRQILATTVSVGASKVEEVASRFFAISETLYGGRITPLPTTDAANLTALNERGFIVQDWLIEGFWLNRGVIPGREKDLESYVKLVYNSTDEQVNTQYANYPLVRQKYNLLKTIFRELGYID</sequence>
<evidence type="ECO:0008006" key="4">
    <source>
        <dbReference type="Google" id="ProtNLM"/>
    </source>
</evidence>
<evidence type="ECO:0000313" key="3">
    <source>
        <dbReference type="Proteomes" id="UP001221558"/>
    </source>
</evidence>
<keyword evidence="3" id="KW-1185">Reference proteome</keyword>
<reference evidence="2 3" key="1">
    <citation type="submission" date="2023-02" db="EMBL/GenBank/DDBJ databases">
        <title>Genome sequence of Sphingobacterium sp. KACC 22765.</title>
        <authorList>
            <person name="Kim S."/>
            <person name="Heo J."/>
            <person name="Kwon S.-W."/>
        </authorList>
    </citation>
    <scope>NUCLEOTIDE SEQUENCE [LARGE SCALE GENOMIC DNA]</scope>
    <source>
        <strain evidence="2 3">KACC 22765</strain>
    </source>
</reference>
<proteinExistence type="predicted"/>
<protein>
    <recommendedName>
        <fullName evidence="4">Lipoprotein</fullName>
    </recommendedName>
</protein>